<accession>A0A2V3HTW6</accession>
<name>A0A2V3HTW6_9ARCH</name>
<dbReference type="InterPro" id="IPR050571">
    <property type="entry name" value="Class-IV_PLP-Dep_Aminotrnsfr"/>
</dbReference>
<dbReference type="InterPro" id="IPR043132">
    <property type="entry name" value="BCAT-like_C"/>
</dbReference>
<dbReference type="GO" id="GO:0008652">
    <property type="term" value="P:amino acid biosynthetic process"/>
    <property type="evidence" value="ECO:0007669"/>
    <property type="project" value="UniProtKB-ARBA"/>
</dbReference>
<dbReference type="Gene3D" id="3.20.10.10">
    <property type="entry name" value="D-amino Acid Aminotransferase, subunit A, domain 2"/>
    <property type="match status" value="1"/>
</dbReference>
<dbReference type="Gene3D" id="3.30.470.10">
    <property type="match status" value="1"/>
</dbReference>
<evidence type="ECO:0000256" key="3">
    <source>
        <dbReference type="ARBA" id="ARBA00022898"/>
    </source>
</evidence>
<dbReference type="GO" id="GO:0046394">
    <property type="term" value="P:carboxylic acid biosynthetic process"/>
    <property type="evidence" value="ECO:0007669"/>
    <property type="project" value="UniProtKB-ARBA"/>
</dbReference>
<organism evidence="4 5">
    <name type="scientific">Candidatus Thalassarchaeum betae</name>
    <dbReference type="NCBI Taxonomy" id="2599289"/>
    <lineage>
        <taxon>Archaea</taxon>
        <taxon>Methanobacteriati</taxon>
        <taxon>Thermoplasmatota</taxon>
        <taxon>Candidatus Poseidoniia</taxon>
        <taxon>Candidatus Poseidoniales</taxon>
        <taxon>Candidatus Thalassarchaeaceae</taxon>
        <taxon>Candidatus Thalassarchaeum</taxon>
    </lineage>
</organism>
<dbReference type="FunFam" id="3.20.10.10:FF:000002">
    <property type="entry name" value="D-alanine aminotransferase"/>
    <property type="match status" value="1"/>
</dbReference>
<protein>
    <submittedName>
        <fullName evidence="4">Aminotransferase class IV</fullName>
    </submittedName>
</protein>
<dbReference type="Proteomes" id="UP000248161">
    <property type="component" value="Unassembled WGS sequence"/>
</dbReference>
<dbReference type="SUPFAM" id="SSF56752">
    <property type="entry name" value="D-aminoacid aminotransferase-like PLP-dependent enzymes"/>
    <property type="match status" value="1"/>
</dbReference>
<keyword evidence="4" id="KW-0808">Transferase</keyword>
<dbReference type="PANTHER" id="PTHR42743:SF11">
    <property type="entry name" value="AMINODEOXYCHORISMATE LYASE"/>
    <property type="match status" value="1"/>
</dbReference>
<dbReference type="InterPro" id="IPR043131">
    <property type="entry name" value="BCAT-like_N"/>
</dbReference>
<dbReference type="GO" id="GO:0008483">
    <property type="term" value="F:transaminase activity"/>
    <property type="evidence" value="ECO:0007669"/>
    <property type="project" value="UniProtKB-KW"/>
</dbReference>
<dbReference type="AlphaFoldDB" id="A0A2V3HTW6"/>
<gene>
    <name evidence="4" type="ORF">CXX69_01445</name>
</gene>
<evidence type="ECO:0000256" key="2">
    <source>
        <dbReference type="ARBA" id="ARBA00009320"/>
    </source>
</evidence>
<sequence>MGTHEYEDDPRNESVLISINGELLPRPEAKVSVLDAGFLLGDGVWESFRLHKGTLAFADDHMDRLFRGAEAISMDIGRAREEILNEVNRVIEANGMDDGVHVRLIVTRGLKPTPYQAPWVISSPPTLVIIPEYKRANERGAVEGIRLVTVDVRRGEQNVQDPRINSLSKHNCIAACVDAAAKGGEEGLMLDPAGNVATCNSTHFFIVRHGEVWTSTGEHCLDGITRRKVLELCRANGIPAHERDFTTNDVSTADEAFVTGTFAGLIPVVEFDGDPMSGGQRGPMCELLQSLYIELIRSECDG</sequence>
<proteinExistence type="inferred from homology"/>
<dbReference type="Pfam" id="PF01063">
    <property type="entry name" value="Aminotran_4"/>
    <property type="match status" value="1"/>
</dbReference>
<dbReference type="InterPro" id="IPR036038">
    <property type="entry name" value="Aminotransferase-like"/>
</dbReference>
<keyword evidence="3" id="KW-0663">Pyridoxal phosphate</keyword>
<evidence type="ECO:0000313" key="4">
    <source>
        <dbReference type="EMBL" id="PXF22269.1"/>
    </source>
</evidence>
<evidence type="ECO:0000256" key="1">
    <source>
        <dbReference type="ARBA" id="ARBA00001933"/>
    </source>
</evidence>
<evidence type="ECO:0000313" key="5">
    <source>
        <dbReference type="Proteomes" id="UP000248161"/>
    </source>
</evidence>
<dbReference type="InterPro" id="IPR001544">
    <property type="entry name" value="Aminotrans_IV"/>
</dbReference>
<keyword evidence="4" id="KW-0032">Aminotransferase</keyword>
<dbReference type="EMBL" id="PSPG01000002">
    <property type="protein sequence ID" value="PXF22269.1"/>
    <property type="molecule type" value="Genomic_DNA"/>
</dbReference>
<comment type="cofactor">
    <cofactor evidence="1">
        <name>pyridoxal 5'-phosphate</name>
        <dbReference type="ChEBI" id="CHEBI:597326"/>
    </cofactor>
</comment>
<comment type="similarity">
    <text evidence="2">Belongs to the class-IV pyridoxal-phosphate-dependent aminotransferase family.</text>
</comment>
<comment type="caution">
    <text evidence="4">The sequence shown here is derived from an EMBL/GenBank/DDBJ whole genome shotgun (WGS) entry which is preliminary data.</text>
</comment>
<dbReference type="PANTHER" id="PTHR42743">
    <property type="entry name" value="AMINO-ACID AMINOTRANSFERASE"/>
    <property type="match status" value="1"/>
</dbReference>
<reference evidence="4 5" key="1">
    <citation type="journal article" date="2015" name="Nat. Commun.">
        <title>Genomic and transcriptomic evidence for scavenging of diverse organic compounds by widespread deep-sea archaea.</title>
        <authorList>
            <person name="Li M."/>
            <person name="Baker B.J."/>
            <person name="Anantharaman K."/>
            <person name="Jain S."/>
            <person name="Breier J.A."/>
            <person name="Dick G.J."/>
        </authorList>
    </citation>
    <scope>NUCLEOTIDE SEQUENCE [LARGE SCALE GENOMIC DNA]</scope>
    <source>
        <strain evidence="4">Cayman_51_deep</strain>
    </source>
</reference>